<protein>
    <recommendedName>
        <fullName evidence="7">Transcription termination factor Rho</fullName>
        <ecNumber evidence="7">3.6.4.-</ecNumber>
    </recommendedName>
    <alternativeName>
        <fullName evidence="7">ATP-dependent helicase Rho</fullName>
    </alternativeName>
</protein>
<dbReference type="InterPro" id="IPR003593">
    <property type="entry name" value="AAA+_ATPase"/>
</dbReference>
<evidence type="ECO:0000313" key="11">
    <source>
        <dbReference type="EMBL" id="GIJ67604.1"/>
    </source>
</evidence>
<keyword evidence="4 7" id="KW-0694">RNA-binding</keyword>
<keyword evidence="6 7" id="KW-0804">Transcription</keyword>
<evidence type="ECO:0000256" key="4">
    <source>
        <dbReference type="ARBA" id="ARBA00022884"/>
    </source>
</evidence>
<comment type="caution">
    <text evidence="11">The sequence shown here is derived from an EMBL/GenBank/DDBJ whole genome shotgun (WGS) entry which is preliminary data.</text>
</comment>
<dbReference type="EC" id="3.6.4.-" evidence="7"/>
<dbReference type="PANTHER" id="PTHR46425">
    <property type="entry name" value="TRANSCRIPTION TERMINATION FACTOR RHO"/>
    <property type="match status" value="1"/>
</dbReference>
<sequence>MTITEVPRRRRTRAASTPATTTDAPSVTGIVAVHRGKASLRLNGLLPHRDEPRIPQNLQDRFDLRPGDLVDATVHNGALTEVHSINGRAPGGRRRPAFDALSATHPDERIRLETEPHLMTTRVIDLVMPLGKGQRALIVAPPKAGKTTVLRDIANAVSRNHPECHLIVLLVDERPEEVTEWRRTVRGEVVASTFDRSPADHIAVADLTIERAKRMVELGRDVVVIVDSITRLGRAHNNAAPGGGRTLTGGIDSAALQAPKRLLGAARNTESAGSLTVVASALVETGSAGDKLLFEEYKGTGNAELRLDRQIAERRVFPAVDVNASGTRREDLLLDPRELTATHALRRALAQLPAPQALDQLLDRLRRTQSNAEFLYRLTAR</sequence>
<dbReference type="SUPFAM" id="SSF52540">
    <property type="entry name" value="P-loop containing nucleoside triphosphate hydrolases"/>
    <property type="match status" value="1"/>
</dbReference>
<dbReference type="GO" id="GO:0016787">
    <property type="term" value="F:hydrolase activity"/>
    <property type="evidence" value="ECO:0007669"/>
    <property type="project" value="UniProtKB-KW"/>
</dbReference>
<keyword evidence="7" id="KW-0067">ATP-binding</keyword>
<evidence type="ECO:0000256" key="6">
    <source>
        <dbReference type="ARBA" id="ARBA00023163"/>
    </source>
</evidence>
<keyword evidence="5 7" id="KW-0805">Transcription regulation</keyword>
<dbReference type="NCBIfam" id="NF006886">
    <property type="entry name" value="PRK09376.1"/>
    <property type="match status" value="1"/>
</dbReference>
<dbReference type="EMBL" id="BOPH01000028">
    <property type="protein sequence ID" value="GIJ67604.1"/>
    <property type="molecule type" value="Genomic_DNA"/>
</dbReference>
<dbReference type="GO" id="GO:0008186">
    <property type="term" value="F:ATP-dependent activity, acting on RNA"/>
    <property type="evidence" value="ECO:0007669"/>
    <property type="project" value="InterPro"/>
</dbReference>
<dbReference type="RefSeq" id="WP_203927565.1">
    <property type="nucleotide sequence ID" value="NZ_BOPH01000028.1"/>
</dbReference>
<gene>
    <name evidence="7" type="primary">rho</name>
    <name evidence="11" type="ORF">Voc01_025210</name>
</gene>
<proteinExistence type="inferred from homology"/>
<dbReference type="InterPro" id="IPR011113">
    <property type="entry name" value="Rho_RNA-bd"/>
</dbReference>
<feature type="binding site" evidence="7">
    <location>
        <position position="174"/>
    </location>
    <ligand>
        <name>ATP</name>
        <dbReference type="ChEBI" id="CHEBI:30616"/>
    </ligand>
</feature>
<comment type="caution">
    <text evidence="7">Lacks conserved residue(s) required for the propagation of feature annotation.</text>
</comment>
<evidence type="ECO:0000256" key="5">
    <source>
        <dbReference type="ARBA" id="ARBA00023015"/>
    </source>
</evidence>
<feature type="binding site" evidence="7">
    <location>
        <begin position="143"/>
        <end position="148"/>
    </location>
    <ligand>
        <name>ATP</name>
        <dbReference type="ChEBI" id="CHEBI:30616"/>
    </ligand>
</feature>
<evidence type="ECO:0000313" key="12">
    <source>
        <dbReference type="Proteomes" id="UP000635606"/>
    </source>
</evidence>
<feature type="domain" description="Rho RNA-BD" evidence="10">
    <location>
        <begin position="24"/>
        <end position="89"/>
    </location>
</feature>
<dbReference type="InterPro" id="IPR000194">
    <property type="entry name" value="ATPase_F1/V1/A1_a/bsu_nucl-bd"/>
</dbReference>
<dbReference type="InterPro" id="IPR027417">
    <property type="entry name" value="P-loop_NTPase"/>
</dbReference>
<dbReference type="Pfam" id="PF00006">
    <property type="entry name" value="ATP-synt_ab"/>
    <property type="match status" value="1"/>
</dbReference>
<dbReference type="PROSITE" id="PS51856">
    <property type="entry name" value="RHO_RNA_BD"/>
    <property type="match status" value="1"/>
</dbReference>
<dbReference type="SMART" id="SM00382">
    <property type="entry name" value="AAA"/>
    <property type="match status" value="1"/>
</dbReference>
<evidence type="ECO:0000256" key="7">
    <source>
        <dbReference type="HAMAP-Rule" id="MF_01884"/>
    </source>
</evidence>
<comment type="similarity">
    <text evidence="7 8">Belongs to the Rho family.</text>
</comment>
<keyword evidence="1 7" id="KW-0806">Transcription termination</keyword>
<comment type="function">
    <text evidence="7">Facilitates transcription termination by a mechanism that involves Rho binding to the nascent RNA, activation of Rho's RNA-dependent ATPase activity, and release of the mRNA from the DNA template.</text>
</comment>
<feature type="compositionally biased region" description="Low complexity" evidence="9">
    <location>
        <begin position="14"/>
        <end position="24"/>
    </location>
</feature>
<dbReference type="InterPro" id="IPR004665">
    <property type="entry name" value="Term_rho"/>
</dbReference>
<evidence type="ECO:0000256" key="8">
    <source>
        <dbReference type="PROSITE-ProRule" id="PRU01203"/>
    </source>
</evidence>
<reference evidence="11" key="1">
    <citation type="submission" date="2021-01" db="EMBL/GenBank/DDBJ databases">
        <title>Whole genome shotgun sequence of Virgisporangium ochraceum NBRC 16418.</title>
        <authorList>
            <person name="Komaki H."/>
            <person name="Tamura T."/>
        </authorList>
    </citation>
    <scope>NUCLEOTIDE SEQUENCE</scope>
    <source>
        <strain evidence="11">NBRC 16418</strain>
    </source>
</reference>
<evidence type="ECO:0000256" key="1">
    <source>
        <dbReference type="ARBA" id="ARBA00022472"/>
    </source>
</evidence>
<feature type="region of interest" description="Disordered" evidence="9">
    <location>
        <begin position="1"/>
        <end position="24"/>
    </location>
</feature>
<evidence type="ECO:0000259" key="10">
    <source>
        <dbReference type="PROSITE" id="PS51856"/>
    </source>
</evidence>
<dbReference type="Proteomes" id="UP000635606">
    <property type="component" value="Unassembled WGS sequence"/>
</dbReference>
<keyword evidence="2 7" id="KW-0378">Hydrolase</keyword>
<accession>A0A8J3ZPK0</accession>
<keyword evidence="3 7" id="KW-0347">Helicase</keyword>
<evidence type="ECO:0000256" key="2">
    <source>
        <dbReference type="ARBA" id="ARBA00022801"/>
    </source>
</evidence>
<dbReference type="GO" id="GO:0006353">
    <property type="term" value="P:DNA-templated transcription termination"/>
    <property type="evidence" value="ECO:0007669"/>
    <property type="project" value="UniProtKB-UniRule"/>
</dbReference>
<evidence type="ECO:0000256" key="3">
    <source>
        <dbReference type="ARBA" id="ARBA00022806"/>
    </source>
</evidence>
<keyword evidence="7" id="KW-0547">Nucleotide-binding</keyword>
<dbReference type="AlphaFoldDB" id="A0A8J3ZPK0"/>
<dbReference type="GO" id="GO:0005524">
    <property type="term" value="F:ATP binding"/>
    <property type="evidence" value="ECO:0007669"/>
    <property type="project" value="UniProtKB-UniRule"/>
</dbReference>
<comment type="subunit">
    <text evidence="7">Homohexamer. The homohexamer assembles into an open ring structure.</text>
</comment>
<dbReference type="PANTHER" id="PTHR46425:SF1">
    <property type="entry name" value="TRANSCRIPTION TERMINATION FACTOR RHO"/>
    <property type="match status" value="1"/>
</dbReference>
<dbReference type="GO" id="GO:0003723">
    <property type="term" value="F:RNA binding"/>
    <property type="evidence" value="ECO:0007669"/>
    <property type="project" value="UniProtKB-UniRule"/>
</dbReference>
<organism evidence="11 12">
    <name type="scientific">Virgisporangium ochraceum</name>
    <dbReference type="NCBI Taxonomy" id="65505"/>
    <lineage>
        <taxon>Bacteria</taxon>
        <taxon>Bacillati</taxon>
        <taxon>Actinomycetota</taxon>
        <taxon>Actinomycetes</taxon>
        <taxon>Micromonosporales</taxon>
        <taxon>Micromonosporaceae</taxon>
        <taxon>Virgisporangium</taxon>
    </lineage>
</organism>
<dbReference type="GO" id="GO:0004386">
    <property type="term" value="F:helicase activity"/>
    <property type="evidence" value="ECO:0007669"/>
    <property type="project" value="UniProtKB-UniRule"/>
</dbReference>
<name>A0A8J3ZPK0_9ACTN</name>
<keyword evidence="12" id="KW-1185">Reference proteome</keyword>
<feature type="binding site" evidence="7">
    <location>
        <begin position="131"/>
        <end position="136"/>
    </location>
    <ligand>
        <name>ATP</name>
        <dbReference type="ChEBI" id="CHEBI:30616"/>
    </ligand>
</feature>
<dbReference type="HAMAP" id="MF_01884">
    <property type="entry name" value="Rho"/>
    <property type="match status" value="1"/>
</dbReference>
<dbReference type="Gene3D" id="3.40.50.300">
    <property type="entry name" value="P-loop containing nucleotide triphosphate hydrolases"/>
    <property type="match status" value="1"/>
</dbReference>
<evidence type="ECO:0000256" key="9">
    <source>
        <dbReference type="SAM" id="MobiDB-lite"/>
    </source>
</evidence>